<dbReference type="RefSeq" id="WP_189603055.1">
    <property type="nucleotide sequence ID" value="NZ_BMXB01000001.1"/>
</dbReference>
<evidence type="ECO:0000313" key="6">
    <source>
        <dbReference type="EMBL" id="GHA26675.1"/>
    </source>
</evidence>
<proteinExistence type="inferred from homology"/>
<dbReference type="InterPro" id="IPR050881">
    <property type="entry name" value="LL-DAP_aminotransferase"/>
</dbReference>
<dbReference type="PROSITE" id="PS00105">
    <property type="entry name" value="AA_TRANSFER_CLASS_1"/>
    <property type="match status" value="1"/>
</dbReference>
<dbReference type="InterPro" id="IPR004838">
    <property type="entry name" value="NHTrfase_class1_PyrdxlP-BS"/>
</dbReference>
<dbReference type="Gene3D" id="3.40.640.10">
    <property type="entry name" value="Type I PLP-dependent aspartate aminotransferase-like (Major domain)"/>
    <property type="match status" value="1"/>
</dbReference>
<protein>
    <recommendedName>
        <fullName evidence="4">Aminotransferase</fullName>
        <ecNumber evidence="4">2.6.1.-</ecNumber>
    </recommendedName>
</protein>
<dbReference type="GO" id="GO:0008483">
    <property type="term" value="F:transaminase activity"/>
    <property type="evidence" value="ECO:0007669"/>
    <property type="project" value="UniProtKB-KW"/>
</dbReference>
<feature type="domain" description="Aminotransferase class I/classII large" evidence="5">
    <location>
        <begin position="32"/>
        <end position="380"/>
    </location>
</feature>
<reference evidence="6" key="2">
    <citation type="submission" date="2020-09" db="EMBL/GenBank/DDBJ databases">
        <authorList>
            <person name="Sun Q."/>
            <person name="Kim S."/>
        </authorList>
    </citation>
    <scope>NUCLEOTIDE SEQUENCE</scope>
    <source>
        <strain evidence="6">KCTC 12719</strain>
    </source>
</reference>
<dbReference type="InterPro" id="IPR015421">
    <property type="entry name" value="PyrdxlP-dep_Trfase_major"/>
</dbReference>
<dbReference type="EMBL" id="BMXB01000001">
    <property type="protein sequence ID" value="GHA26675.1"/>
    <property type="molecule type" value="Genomic_DNA"/>
</dbReference>
<dbReference type="GO" id="GO:0030170">
    <property type="term" value="F:pyridoxal phosphate binding"/>
    <property type="evidence" value="ECO:0007669"/>
    <property type="project" value="InterPro"/>
</dbReference>
<dbReference type="AlphaFoldDB" id="A0A918VVD1"/>
<comment type="caution">
    <text evidence="6">The sequence shown here is derived from an EMBL/GenBank/DDBJ whole genome shotgun (WGS) entry which is preliminary data.</text>
</comment>
<sequence>MIDQATRLNHVEEYYFSTKLQEVRALEASGKPIVNLGIGSPDLPPPPQVLAGLNQAMVNPGAHQYQPYRGTADFRKAIQEFYKNFYGVDLNSDSEILPLMGSKEGIAHISMAFLNEGDEVLIPNPGYPTYSSVTKLFGAKPVYYNLEEERSWQPDLEELEKRDLTNVKLMWVNYPHMPTGASGSEDLFRNLIAFAKKHKILIVNDNPYSFILNENPKSILKEEGAMDVVLELNSLSKSFNMAGWRIGMLCGSEKNINSVLKVKSNMDSGMFFPIQAGAATALRLPVGWFSSQNEIYARRKENMLKLSAALGCTSSKDQTGMFIWAKAPEGFTSEGFVDFLLHEHSIFIAPGFIFGSQGEGYVRFSLCATEEKIQTALKRIKP</sequence>
<dbReference type="InterPro" id="IPR015424">
    <property type="entry name" value="PyrdxlP-dep_Trfase"/>
</dbReference>
<dbReference type="PANTHER" id="PTHR42832">
    <property type="entry name" value="AMINO ACID AMINOTRANSFERASE"/>
    <property type="match status" value="1"/>
</dbReference>
<dbReference type="InterPro" id="IPR004839">
    <property type="entry name" value="Aminotransferase_I/II_large"/>
</dbReference>
<dbReference type="SUPFAM" id="SSF53383">
    <property type="entry name" value="PLP-dependent transferases"/>
    <property type="match status" value="1"/>
</dbReference>
<keyword evidence="7" id="KW-1185">Reference proteome</keyword>
<dbReference type="Pfam" id="PF00155">
    <property type="entry name" value="Aminotran_1_2"/>
    <property type="match status" value="1"/>
</dbReference>
<accession>A0A918VVD1</accession>
<comment type="similarity">
    <text evidence="4">Belongs to the class-I pyridoxal-phosphate-dependent aminotransferase family.</text>
</comment>
<dbReference type="PANTHER" id="PTHR42832:SF3">
    <property type="entry name" value="L-GLUTAMINE--4-(METHYLSULFANYL)-2-OXOBUTANOATE AMINOTRANSFERASE"/>
    <property type="match status" value="1"/>
</dbReference>
<evidence type="ECO:0000259" key="5">
    <source>
        <dbReference type="Pfam" id="PF00155"/>
    </source>
</evidence>
<dbReference type="CDD" id="cd00609">
    <property type="entry name" value="AAT_like"/>
    <property type="match status" value="1"/>
</dbReference>
<keyword evidence="2 4" id="KW-0032">Aminotransferase</keyword>
<organism evidence="6 7">
    <name type="scientific">Salinimicrobium marinum</name>
    <dbReference type="NCBI Taxonomy" id="680283"/>
    <lineage>
        <taxon>Bacteria</taxon>
        <taxon>Pseudomonadati</taxon>
        <taxon>Bacteroidota</taxon>
        <taxon>Flavobacteriia</taxon>
        <taxon>Flavobacteriales</taxon>
        <taxon>Flavobacteriaceae</taxon>
        <taxon>Salinimicrobium</taxon>
    </lineage>
</organism>
<evidence type="ECO:0000256" key="1">
    <source>
        <dbReference type="ARBA" id="ARBA00001933"/>
    </source>
</evidence>
<dbReference type="EC" id="2.6.1.-" evidence="4"/>
<evidence type="ECO:0000313" key="7">
    <source>
        <dbReference type="Proteomes" id="UP000610456"/>
    </source>
</evidence>
<dbReference type="InterPro" id="IPR015422">
    <property type="entry name" value="PyrdxlP-dep_Trfase_small"/>
</dbReference>
<evidence type="ECO:0000256" key="4">
    <source>
        <dbReference type="RuleBase" id="RU000481"/>
    </source>
</evidence>
<name>A0A918VVD1_9FLAO</name>
<keyword evidence="3 4" id="KW-0808">Transferase</keyword>
<comment type="cofactor">
    <cofactor evidence="1 4">
        <name>pyridoxal 5'-phosphate</name>
        <dbReference type="ChEBI" id="CHEBI:597326"/>
    </cofactor>
</comment>
<evidence type="ECO:0000256" key="3">
    <source>
        <dbReference type="ARBA" id="ARBA00022679"/>
    </source>
</evidence>
<reference evidence="6" key="1">
    <citation type="journal article" date="2014" name="Int. J. Syst. Evol. Microbiol.">
        <title>Complete genome sequence of Corynebacterium casei LMG S-19264T (=DSM 44701T), isolated from a smear-ripened cheese.</title>
        <authorList>
            <consortium name="US DOE Joint Genome Institute (JGI-PGF)"/>
            <person name="Walter F."/>
            <person name="Albersmeier A."/>
            <person name="Kalinowski J."/>
            <person name="Ruckert C."/>
        </authorList>
    </citation>
    <scope>NUCLEOTIDE SEQUENCE</scope>
    <source>
        <strain evidence="6">KCTC 12719</strain>
    </source>
</reference>
<gene>
    <name evidence="6" type="primary">aspC3</name>
    <name evidence="6" type="ORF">GCM10007103_05070</name>
</gene>
<evidence type="ECO:0000256" key="2">
    <source>
        <dbReference type="ARBA" id="ARBA00022576"/>
    </source>
</evidence>
<dbReference type="Proteomes" id="UP000610456">
    <property type="component" value="Unassembled WGS sequence"/>
</dbReference>
<dbReference type="Gene3D" id="3.90.1150.10">
    <property type="entry name" value="Aspartate Aminotransferase, domain 1"/>
    <property type="match status" value="1"/>
</dbReference>